<feature type="region of interest" description="Disordered" evidence="3">
    <location>
        <begin position="164"/>
        <end position="192"/>
    </location>
</feature>
<dbReference type="Proteomes" id="UP000655523">
    <property type="component" value="Unassembled WGS sequence"/>
</dbReference>
<proteinExistence type="predicted"/>
<organism evidence="6 7">
    <name type="scientific">Paraburkholderia elongata</name>
    <dbReference type="NCBI Taxonomy" id="2675747"/>
    <lineage>
        <taxon>Bacteria</taxon>
        <taxon>Pseudomonadati</taxon>
        <taxon>Pseudomonadota</taxon>
        <taxon>Betaproteobacteria</taxon>
        <taxon>Burkholderiales</taxon>
        <taxon>Burkholderiaceae</taxon>
        <taxon>Paraburkholderia</taxon>
    </lineage>
</organism>
<evidence type="ECO:0000256" key="2">
    <source>
        <dbReference type="ARBA" id="ARBA00023136"/>
    </source>
</evidence>
<evidence type="ECO:0000256" key="1">
    <source>
        <dbReference type="ARBA" id="ARBA00004370"/>
    </source>
</evidence>
<keyword evidence="2" id="KW-0472">Membrane</keyword>
<dbReference type="PANTHER" id="PTHR35603:SF2">
    <property type="entry name" value="OUTER MEMBRANE LIPOPROTEIN"/>
    <property type="match status" value="1"/>
</dbReference>
<feature type="chain" id="PRO_5037685635" evidence="4">
    <location>
        <begin position="29"/>
        <end position="192"/>
    </location>
</feature>
<comment type="subcellular location">
    <subcellularLocation>
        <location evidence="1">Membrane</location>
    </subcellularLocation>
</comment>
<dbReference type="Pfam" id="PF05433">
    <property type="entry name" value="Rick_17kDa_Anti"/>
    <property type="match status" value="1"/>
</dbReference>
<protein>
    <submittedName>
        <fullName evidence="6">Glycine zipper 2TM domain-containing protein</fullName>
    </submittedName>
</protein>
<reference evidence="6 7" key="1">
    <citation type="submission" date="2019-11" db="EMBL/GenBank/DDBJ databases">
        <title>Metabolism of dissolved organic matter in forest soils.</title>
        <authorList>
            <person name="Cyle K.T."/>
            <person name="Wilhelm R.C."/>
            <person name="Martinez C.E."/>
        </authorList>
    </citation>
    <scope>NUCLEOTIDE SEQUENCE [LARGE SCALE GENOMIC DNA]</scope>
    <source>
        <strain evidence="6 7">5N</strain>
    </source>
</reference>
<feature type="compositionally biased region" description="Basic and acidic residues" evidence="3">
    <location>
        <begin position="177"/>
        <end position="192"/>
    </location>
</feature>
<feature type="signal peptide" evidence="4">
    <location>
        <begin position="1"/>
        <end position="28"/>
    </location>
</feature>
<accession>A0A972NZE6</accession>
<dbReference type="GO" id="GO:0019867">
    <property type="term" value="C:outer membrane"/>
    <property type="evidence" value="ECO:0007669"/>
    <property type="project" value="InterPro"/>
</dbReference>
<evidence type="ECO:0000259" key="5">
    <source>
        <dbReference type="Pfam" id="PF05433"/>
    </source>
</evidence>
<evidence type="ECO:0000313" key="7">
    <source>
        <dbReference type="Proteomes" id="UP000655523"/>
    </source>
</evidence>
<dbReference type="InterPro" id="IPR051407">
    <property type="entry name" value="Bact_OM_lipoprot/Surf_antigen"/>
</dbReference>
<name>A0A972NZE6_9BURK</name>
<comment type="caution">
    <text evidence="6">The sequence shown here is derived from an EMBL/GenBank/DDBJ whole genome shotgun (WGS) entry which is preliminary data.</text>
</comment>
<evidence type="ECO:0000256" key="4">
    <source>
        <dbReference type="SAM" id="SignalP"/>
    </source>
</evidence>
<dbReference type="EMBL" id="WOEZ01000348">
    <property type="protein sequence ID" value="NPT62621.1"/>
    <property type="molecule type" value="Genomic_DNA"/>
</dbReference>
<dbReference type="PANTHER" id="PTHR35603">
    <property type="match status" value="1"/>
</dbReference>
<keyword evidence="4" id="KW-0732">Signal</keyword>
<dbReference type="RefSeq" id="WP_172179082.1">
    <property type="nucleotide sequence ID" value="NZ_WOEZ01000348.1"/>
</dbReference>
<dbReference type="InterPro" id="IPR008816">
    <property type="entry name" value="Gly_zipper_2TM_dom"/>
</dbReference>
<evidence type="ECO:0000313" key="6">
    <source>
        <dbReference type="EMBL" id="NPT62621.1"/>
    </source>
</evidence>
<feature type="domain" description="Glycine zipper 2TM" evidence="5">
    <location>
        <begin position="102"/>
        <end position="143"/>
    </location>
</feature>
<gene>
    <name evidence="6" type="ORF">GNZ13_51160</name>
</gene>
<evidence type="ECO:0000256" key="3">
    <source>
        <dbReference type="SAM" id="MobiDB-lite"/>
    </source>
</evidence>
<dbReference type="AlphaFoldDB" id="A0A972NZE6"/>
<keyword evidence="7" id="KW-1185">Reference proteome</keyword>
<sequence length="192" mass="19429">MYNTQFAKPIFYIALCAALPLSGCVVPGANVPYGASPAQPAYAQPAYAQPAYVQPTYPQPVDSASAYGNAPPASSGYGLQYGVVSEIQPLATSNAVSPGGVMGTVVGAVVGGVVGNQFGGGHGRDVATVVGALGGAVAGNQIGRQYSNAAPSAYRIVVQLNDGSSRSFDVPSPGDLRPGDRVRIDGNRLDRS</sequence>